<dbReference type="EMBL" id="JARJLM010000546">
    <property type="protein sequence ID" value="MDF3837908.1"/>
    <property type="molecule type" value="Genomic_DNA"/>
</dbReference>
<proteinExistence type="predicted"/>
<dbReference type="InterPro" id="IPR036388">
    <property type="entry name" value="WH-like_DNA-bd_sf"/>
</dbReference>
<evidence type="ECO:0000313" key="1">
    <source>
        <dbReference type="EMBL" id="MDF3837908.1"/>
    </source>
</evidence>
<accession>A0ABT6AZ63</accession>
<gene>
    <name evidence="1" type="ORF">P3W85_33985</name>
</gene>
<evidence type="ECO:0000313" key="2">
    <source>
        <dbReference type="Proteomes" id="UP001216674"/>
    </source>
</evidence>
<dbReference type="SUPFAM" id="SSF46785">
    <property type="entry name" value="Winged helix' DNA-binding domain"/>
    <property type="match status" value="1"/>
</dbReference>
<dbReference type="RefSeq" id="WP_017226723.1">
    <property type="nucleotide sequence ID" value="NZ_JARJLM010000546.1"/>
</dbReference>
<dbReference type="Gene3D" id="1.10.10.10">
    <property type="entry name" value="Winged helix-like DNA-binding domain superfamily/Winged helix DNA-binding domain"/>
    <property type="match status" value="1"/>
</dbReference>
<dbReference type="InterPro" id="IPR036390">
    <property type="entry name" value="WH_DNA-bd_sf"/>
</dbReference>
<dbReference type="Proteomes" id="UP001216674">
    <property type="component" value="Unassembled WGS sequence"/>
</dbReference>
<organism evidence="1 2">
    <name type="scientific">Cupriavidus basilensis</name>
    <dbReference type="NCBI Taxonomy" id="68895"/>
    <lineage>
        <taxon>Bacteria</taxon>
        <taxon>Pseudomonadati</taxon>
        <taxon>Pseudomonadota</taxon>
        <taxon>Betaproteobacteria</taxon>
        <taxon>Burkholderiales</taxon>
        <taxon>Burkholderiaceae</taxon>
        <taxon>Cupriavidus</taxon>
    </lineage>
</organism>
<protein>
    <submittedName>
        <fullName evidence="1">MarR family transcriptional regulator</fullName>
    </submittedName>
</protein>
<reference evidence="1 2" key="1">
    <citation type="submission" date="2023-03" db="EMBL/GenBank/DDBJ databases">
        <title>Draft assemblies of triclosan tolerant bacteria isolated from returned activated sludge.</title>
        <authorList>
            <person name="Van Hamelsveld S."/>
        </authorList>
    </citation>
    <scope>NUCLEOTIDE SEQUENCE [LARGE SCALE GENOMIC DNA]</scope>
    <source>
        <strain evidence="1 2">GW210010_S58</strain>
    </source>
</reference>
<comment type="caution">
    <text evidence="1">The sequence shown here is derived from an EMBL/GenBank/DDBJ whole genome shotgun (WGS) entry which is preliminary data.</text>
</comment>
<sequence length="80" mass="8316">MNNNHDTRHAVLAALQKTGTPMDSYQVAKATGVSPIQAARTLTKLTAKGLVLAQDPLGAETDLSARFSLAPEQETGGDPG</sequence>
<name>A0ABT6AZ63_9BURK</name>
<keyword evidence="2" id="KW-1185">Reference proteome</keyword>